<organism evidence="1 2">
    <name type="scientific">Exidia glandulosa HHB12029</name>
    <dbReference type="NCBI Taxonomy" id="1314781"/>
    <lineage>
        <taxon>Eukaryota</taxon>
        <taxon>Fungi</taxon>
        <taxon>Dikarya</taxon>
        <taxon>Basidiomycota</taxon>
        <taxon>Agaricomycotina</taxon>
        <taxon>Agaricomycetes</taxon>
        <taxon>Auriculariales</taxon>
        <taxon>Exidiaceae</taxon>
        <taxon>Exidia</taxon>
    </lineage>
</organism>
<dbReference type="OrthoDB" id="5418601at2759"/>
<reference evidence="1 2" key="1">
    <citation type="journal article" date="2016" name="Mol. Biol. Evol.">
        <title>Comparative Genomics of Early-Diverging Mushroom-Forming Fungi Provides Insights into the Origins of Lignocellulose Decay Capabilities.</title>
        <authorList>
            <person name="Nagy L.G."/>
            <person name="Riley R."/>
            <person name="Tritt A."/>
            <person name="Adam C."/>
            <person name="Daum C."/>
            <person name="Floudas D."/>
            <person name="Sun H."/>
            <person name="Yadav J.S."/>
            <person name="Pangilinan J."/>
            <person name="Larsson K.H."/>
            <person name="Matsuura K."/>
            <person name="Barry K."/>
            <person name="Labutti K."/>
            <person name="Kuo R."/>
            <person name="Ohm R.A."/>
            <person name="Bhattacharya S.S."/>
            <person name="Shirouzu T."/>
            <person name="Yoshinaga Y."/>
            <person name="Martin F.M."/>
            <person name="Grigoriev I.V."/>
            <person name="Hibbett D.S."/>
        </authorList>
    </citation>
    <scope>NUCLEOTIDE SEQUENCE [LARGE SCALE GENOMIC DNA]</scope>
    <source>
        <strain evidence="1 2">HHB12029</strain>
    </source>
</reference>
<evidence type="ECO:0000313" key="2">
    <source>
        <dbReference type="Proteomes" id="UP000077266"/>
    </source>
</evidence>
<sequence>MAALDSLNNILGTAYTLSECPLLAPLLQQCITDGWDFGRIFARCRANWSSPDPSEAWQVVDERVERDQRARDSALDSRTNTIVRPALPPRRLWDLGANRVIPTPWWPSPYAAVSHSWMFDSQLQHVVTAINNYEWPVPIPSDTTLDRIRIELLNLGYACVWLDVLCLRQRGDDQYEHLRRDEWLTDVPTIGAVYHPNMPIVHYYSGLGRPFRIEDLDSERHWLNRAWTLQEISQSDVIAGITPDSPLVDRIPHDSETGIIIDPVQRRFYDTLSELVSRSQEVGSVFLILGSMRHRHATNELDKIAGLAYLLKGSTLPPYVVGQDCELAWDALVKAILPRFRGDLIFLFPLPGNGRFRCYPSWSQIKSADQLPRFGDMLAPVVFNEVRGCYRYTGYRFDDCKVVGLDALPASGVQRRGELHIQTNGQLYCLPVFAPHSELIANDSYTVVSAASHEIWLIGRPYGVTTIARRPYARIEKISTVRATPDRAVPFSERFGRHHFVEHHLKECYFV</sequence>
<dbReference type="AlphaFoldDB" id="A0A165EHA8"/>
<accession>A0A165EHA8</accession>
<gene>
    <name evidence="1" type="ORF">EXIGLDRAFT_774136</name>
</gene>
<proteinExistence type="predicted"/>
<evidence type="ECO:0000313" key="1">
    <source>
        <dbReference type="EMBL" id="KZV86932.1"/>
    </source>
</evidence>
<keyword evidence="2" id="KW-1185">Reference proteome</keyword>
<protein>
    <recommendedName>
        <fullName evidence="3">Heterokaryon incompatibility domain-containing protein</fullName>
    </recommendedName>
</protein>
<dbReference type="EMBL" id="KV426140">
    <property type="protein sequence ID" value="KZV86932.1"/>
    <property type="molecule type" value="Genomic_DNA"/>
</dbReference>
<evidence type="ECO:0008006" key="3">
    <source>
        <dbReference type="Google" id="ProtNLM"/>
    </source>
</evidence>
<dbReference type="Proteomes" id="UP000077266">
    <property type="component" value="Unassembled WGS sequence"/>
</dbReference>
<name>A0A165EHA8_EXIGL</name>
<dbReference type="InParanoid" id="A0A165EHA8"/>